<dbReference type="RefSeq" id="WP_065546612.1">
    <property type="nucleotide sequence ID" value="NZ_CP016415.1"/>
</dbReference>
<dbReference type="Gene3D" id="3.40.800.10">
    <property type="entry name" value="Ureohydrolase domain"/>
    <property type="match status" value="1"/>
</dbReference>
<dbReference type="PATRIC" id="fig|45658.7.peg.3924"/>
<dbReference type="Proteomes" id="UP000092528">
    <property type="component" value="Chromosome 2"/>
</dbReference>
<protein>
    <recommendedName>
        <fullName evidence="3">Arginase</fullName>
    </recommendedName>
</protein>
<evidence type="ECO:0008006" key="3">
    <source>
        <dbReference type="Google" id="ProtNLM"/>
    </source>
</evidence>
<dbReference type="SUPFAM" id="SSF52768">
    <property type="entry name" value="Arginase/deacetylase"/>
    <property type="match status" value="1"/>
</dbReference>
<dbReference type="InterPro" id="IPR023696">
    <property type="entry name" value="Ureohydrolase_dom_sf"/>
</dbReference>
<organism evidence="1 2">
    <name type="scientific">Vibrio scophthalmi</name>
    <dbReference type="NCBI Taxonomy" id="45658"/>
    <lineage>
        <taxon>Bacteria</taxon>
        <taxon>Pseudomonadati</taxon>
        <taxon>Pseudomonadota</taxon>
        <taxon>Gammaproteobacteria</taxon>
        <taxon>Vibrionales</taxon>
        <taxon>Vibrionaceae</taxon>
        <taxon>Vibrio</taxon>
    </lineage>
</organism>
<name>A0A1C7FHR1_9VIBR</name>
<dbReference type="AlphaFoldDB" id="A0A1C7FHR1"/>
<evidence type="ECO:0000313" key="2">
    <source>
        <dbReference type="Proteomes" id="UP000092528"/>
    </source>
</evidence>
<proteinExistence type="predicted"/>
<dbReference type="STRING" id="45658.VSVS12_03290"/>
<dbReference type="EMBL" id="CP016415">
    <property type="protein sequence ID" value="ANU38993.1"/>
    <property type="molecule type" value="Genomic_DNA"/>
</dbReference>
<sequence length="277" mass="31542">MFGLFRRNKNHDPVGVSTHSMALISAAQLLKPMKTVEFEMAEQSLSDVFEWMTEQNHSRWSNGGHFLLSDQMVGRYQLNLSRYLGSNSLPVVFTNSTETILHALPLLHAPNKELGIIHVGNQFENKATLEPEMGSAYHFALARFNQCRLFYIGIDSRLQNEKTFEYAEDLGCDWLTLPECEFSHRLQLKQQVSSYLSHCDEVVLNIDLESLCAKSRLEVDRNLDVQIVTRIIRQCLISGKVKMVQLVGWKDKHVFAKSTQIILQELAGMVPSTDQVA</sequence>
<evidence type="ECO:0000313" key="1">
    <source>
        <dbReference type="EMBL" id="ANU38993.1"/>
    </source>
</evidence>
<dbReference type="GeneID" id="96874161"/>
<gene>
    <name evidence="1" type="ORF">VSVS05_03957</name>
</gene>
<keyword evidence="2" id="KW-1185">Reference proteome</keyword>
<reference evidence="1 2" key="1">
    <citation type="submission" date="2016-07" db="EMBL/GenBank/DDBJ databases">
        <title>Genome sequencing of Vibrio scophthalmi strain VS-05, an isolated from Paralichthys olivaceus.</title>
        <authorList>
            <person name="Han H.-J."/>
        </authorList>
    </citation>
    <scope>NUCLEOTIDE SEQUENCE [LARGE SCALE GENOMIC DNA]</scope>
    <source>
        <strain evidence="1 2">VS-05</strain>
    </source>
</reference>
<accession>A0A1C7FHR1</accession>